<dbReference type="EMBL" id="JAKLJA010000026">
    <property type="protein sequence ID" value="MCG5076633.1"/>
    <property type="molecule type" value="Genomic_DNA"/>
</dbReference>
<reference evidence="1" key="1">
    <citation type="submission" date="2022-01" db="EMBL/GenBank/DDBJ databases">
        <title>Genome sequence and assembly of Parabukholderia sp. RG36.</title>
        <authorList>
            <person name="Chhetri G."/>
        </authorList>
    </citation>
    <scope>NUCLEOTIDE SEQUENCE</scope>
    <source>
        <strain evidence="1">RG36</strain>
    </source>
</reference>
<keyword evidence="2" id="KW-1185">Reference proteome</keyword>
<comment type="caution">
    <text evidence="1">The sequence shown here is derived from an EMBL/GenBank/DDBJ whole genome shotgun (WGS) entry which is preliminary data.</text>
</comment>
<name>A0A9X1RSR5_9BURK</name>
<evidence type="ECO:0000313" key="1">
    <source>
        <dbReference type="EMBL" id="MCG5076633.1"/>
    </source>
</evidence>
<sequence>MFLNRKTKTQIGDLRVLFYTDAAVHGSHGQIKVSRRKHNLRERVVNLVFVGPSPLTKRCSI</sequence>
<accession>A0A9X1RSR5</accession>
<gene>
    <name evidence="1" type="ORF">L5014_25285</name>
</gene>
<dbReference type="Proteomes" id="UP001139308">
    <property type="component" value="Unassembled WGS sequence"/>
</dbReference>
<evidence type="ECO:0000313" key="2">
    <source>
        <dbReference type="Proteomes" id="UP001139308"/>
    </source>
</evidence>
<dbReference type="AlphaFoldDB" id="A0A9X1RSR5"/>
<organism evidence="1 2">
    <name type="scientific">Paraburkholderia tagetis</name>
    <dbReference type="NCBI Taxonomy" id="2913261"/>
    <lineage>
        <taxon>Bacteria</taxon>
        <taxon>Pseudomonadati</taxon>
        <taxon>Pseudomonadota</taxon>
        <taxon>Betaproteobacteria</taxon>
        <taxon>Burkholderiales</taxon>
        <taxon>Burkholderiaceae</taxon>
        <taxon>Paraburkholderia</taxon>
    </lineage>
</organism>
<dbReference type="RefSeq" id="WP_238466550.1">
    <property type="nucleotide sequence ID" value="NZ_JAKLJA010000026.1"/>
</dbReference>
<proteinExistence type="predicted"/>
<protein>
    <submittedName>
        <fullName evidence="1">Uncharacterized protein</fullName>
    </submittedName>
</protein>